<proteinExistence type="predicted"/>
<dbReference type="GO" id="GO:0005829">
    <property type="term" value="C:cytosol"/>
    <property type="evidence" value="ECO:0007669"/>
    <property type="project" value="TreeGrafter"/>
</dbReference>
<dbReference type="PANTHER" id="PTHR43434">
    <property type="entry name" value="PHOSPHOGLYCOLATE PHOSPHATASE"/>
    <property type="match status" value="1"/>
</dbReference>
<dbReference type="InterPro" id="IPR036412">
    <property type="entry name" value="HAD-like_sf"/>
</dbReference>
<dbReference type="GO" id="GO:0006281">
    <property type="term" value="P:DNA repair"/>
    <property type="evidence" value="ECO:0007669"/>
    <property type="project" value="TreeGrafter"/>
</dbReference>
<dbReference type="InterPro" id="IPR023214">
    <property type="entry name" value="HAD_sf"/>
</dbReference>
<dbReference type="GO" id="GO:0008967">
    <property type="term" value="F:phosphoglycolate phosphatase activity"/>
    <property type="evidence" value="ECO:0007669"/>
    <property type="project" value="TreeGrafter"/>
</dbReference>
<keyword evidence="2" id="KW-1185">Reference proteome</keyword>
<dbReference type="InterPro" id="IPR050155">
    <property type="entry name" value="HAD-like_hydrolase_sf"/>
</dbReference>
<dbReference type="EMBL" id="JABAIL010000004">
    <property type="protein sequence ID" value="NLR92341.1"/>
    <property type="molecule type" value="Genomic_DNA"/>
</dbReference>
<keyword evidence="1" id="KW-0378">Hydrolase</keyword>
<dbReference type="AlphaFoldDB" id="A0A7X8XWK2"/>
<dbReference type="Gene3D" id="3.40.50.1000">
    <property type="entry name" value="HAD superfamily/HAD-like"/>
    <property type="match status" value="1"/>
</dbReference>
<evidence type="ECO:0000313" key="2">
    <source>
        <dbReference type="Proteomes" id="UP000585050"/>
    </source>
</evidence>
<dbReference type="SUPFAM" id="SSF56784">
    <property type="entry name" value="HAD-like"/>
    <property type="match status" value="1"/>
</dbReference>
<name>A0A7X8XWK2_9BACT</name>
<dbReference type="RefSeq" id="WP_168883055.1">
    <property type="nucleotide sequence ID" value="NZ_JABAIL010000004.1"/>
</dbReference>
<dbReference type="Gene3D" id="1.10.150.240">
    <property type="entry name" value="Putative phosphatase, domain 2"/>
    <property type="match status" value="1"/>
</dbReference>
<dbReference type="Pfam" id="PF13419">
    <property type="entry name" value="HAD_2"/>
    <property type="match status" value="1"/>
</dbReference>
<dbReference type="InterPro" id="IPR041492">
    <property type="entry name" value="HAD_2"/>
</dbReference>
<dbReference type="SFLD" id="SFLDG01129">
    <property type="entry name" value="C1.5:_HAD__Beta-PGM__Phosphata"/>
    <property type="match status" value="1"/>
</dbReference>
<organism evidence="1 2">
    <name type="scientific">Flammeovirga agarivorans</name>
    <dbReference type="NCBI Taxonomy" id="2726742"/>
    <lineage>
        <taxon>Bacteria</taxon>
        <taxon>Pseudomonadati</taxon>
        <taxon>Bacteroidota</taxon>
        <taxon>Cytophagia</taxon>
        <taxon>Cytophagales</taxon>
        <taxon>Flammeovirgaceae</taxon>
        <taxon>Flammeovirga</taxon>
    </lineage>
</organism>
<reference evidence="1 2" key="1">
    <citation type="submission" date="2020-04" db="EMBL/GenBank/DDBJ databases">
        <title>Flammeovirga sp. SR4, a novel species isolated from seawater.</title>
        <authorList>
            <person name="Wang X."/>
        </authorList>
    </citation>
    <scope>NUCLEOTIDE SEQUENCE [LARGE SCALE GENOMIC DNA]</scope>
    <source>
        <strain evidence="1 2">SR4</strain>
    </source>
</reference>
<evidence type="ECO:0000313" key="1">
    <source>
        <dbReference type="EMBL" id="NLR92341.1"/>
    </source>
</evidence>
<dbReference type="PANTHER" id="PTHR43434:SF13">
    <property type="entry name" value="PHOSPHOGLYCOLATE PHOSPHATASE"/>
    <property type="match status" value="1"/>
</dbReference>
<comment type="caution">
    <text evidence="1">The sequence shown here is derived from an EMBL/GenBank/DDBJ whole genome shotgun (WGS) entry which is preliminary data.</text>
</comment>
<accession>A0A7X8XWK2</accession>
<dbReference type="SFLD" id="SFLDS00003">
    <property type="entry name" value="Haloacid_Dehalogenase"/>
    <property type="match status" value="1"/>
</dbReference>
<protein>
    <submittedName>
        <fullName evidence="1">HAD hydrolase-like protein</fullName>
    </submittedName>
</protein>
<sequence>MRNKITIVFDFDGTIADSLTLVTKIVTQLSSKYRLKNDQLELSDFQNLPAKEIIKLLGLKWWNLPLFIFEVKQKMNKDLNEVKLFDQIEETVQTLNNIDVELNIMSSNSKKNINSFLKQKNLSHYFSKIYTSSKLFNKDKSILKIKNAYPNSTLIYVGDEIRDIEACQKINIPVIAVSWGYNSYQALKKSTPNYLVKKPSEIVDIVKNHIDYNPKVN</sequence>
<dbReference type="Proteomes" id="UP000585050">
    <property type="component" value="Unassembled WGS sequence"/>
</dbReference>
<dbReference type="InterPro" id="IPR023198">
    <property type="entry name" value="PGP-like_dom2"/>
</dbReference>
<gene>
    <name evidence="1" type="ORF">HGP29_14065</name>
</gene>